<dbReference type="SMART" id="SM00866">
    <property type="entry name" value="UTRA"/>
    <property type="match status" value="1"/>
</dbReference>
<geneLocation type="plasmid" evidence="6">
    <name>pDeide2</name>
</geneLocation>
<evidence type="ECO:0000259" key="4">
    <source>
        <dbReference type="PROSITE" id="PS50949"/>
    </source>
</evidence>
<dbReference type="EMBL" id="CP001116">
    <property type="protein sequence ID" value="ACO47685.2"/>
    <property type="molecule type" value="Genomic_DNA"/>
</dbReference>
<evidence type="ECO:0000313" key="5">
    <source>
        <dbReference type="EMBL" id="ACO47685.2"/>
    </source>
</evidence>
<name>C1D2P6_DEIDV</name>
<dbReference type="PRINTS" id="PR00035">
    <property type="entry name" value="HTHGNTR"/>
</dbReference>
<dbReference type="InterPro" id="IPR028978">
    <property type="entry name" value="Chorismate_lyase_/UTRA_dom_sf"/>
</dbReference>
<dbReference type="GO" id="GO:0003677">
    <property type="term" value="F:DNA binding"/>
    <property type="evidence" value="ECO:0007669"/>
    <property type="project" value="UniProtKB-KW"/>
</dbReference>
<keyword evidence="2" id="KW-0238">DNA-binding</keyword>
<evidence type="ECO:0000256" key="3">
    <source>
        <dbReference type="ARBA" id="ARBA00023163"/>
    </source>
</evidence>
<organism evidence="5 6">
    <name type="scientific">Deinococcus deserti (strain DSM 17065 / CIP 109153 / LMG 22923 / VCD115)</name>
    <dbReference type="NCBI Taxonomy" id="546414"/>
    <lineage>
        <taxon>Bacteria</taxon>
        <taxon>Thermotogati</taxon>
        <taxon>Deinococcota</taxon>
        <taxon>Deinococci</taxon>
        <taxon>Deinococcales</taxon>
        <taxon>Deinococcaceae</taxon>
        <taxon>Deinococcus</taxon>
    </lineage>
</organism>
<dbReference type="FunFam" id="1.10.10.10:FF:000079">
    <property type="entry name" value="GntR family transcriptional regulator"/>
    <property type="match status" value="1"/>
</dbReference>
<dbReference type="Gene3D" id="1.10.10.10">
    <property type="entry name" value="Winged helix-like DNA-binding domain superfamily/Winged helix DNA-binding domain"/>
    <property type="match status" value="1"/>
</dbReference>
<dbReference type="SUPFAM" id="SSF64288">
    <property type="entry name" value="Chorismate lyase-like"/>
    <property type="match status" value="1"/>
</dbReference>
<dbReference type="Pfam" id="PF07702">
    <property type="entry name" value="UTRA"/>
    <property type="match status" value="1"/>
</dbReference>
<dbReference type="PANTHER" id="PTHR44846:SF1">
    <property type="entry name" value="MANNOSYL-D-GLYCERATE TRANSPORT_METABOLISM SYSTEM REPRESSOR MNGR-RELATED"/>
    <property type="match status" value="1"/>
</dbReference>
<dbReference type="Proteomes" id="UP000002208">
    <property type="component" value="Plasmid 2"/>
</dbReference>
<dbReference type="InterPro" id="IPR036388">
    <property type="entry name" value="WH-like_DNA-bd_sf"/>
</dbReference>
<dbReference type="HOGENOM" id="CLU_063236_3_1_0"/>
<evidence type="ECO:0000256" key="1">
    <source>
        <dbReference type="ARBA" id="ARBA00023015"/>
    </source>
</evidence>
<keyword evidence="5" id="KW-0614">Plasmid</keyword>
<reference evidence="5 6" key="1">
    <citation type="journal article" date="2009" name="PLoS Genet.">
        <title>Alliance of proteomics and genomics to unravel the specificities of Sahara bacterium Deinococcus deserti.</title>
        <authorList>
            <person name="de Groot A."/>
            <person name="Dulermo R."/>
            <person name="Ortet P."/>
            <person name="Blanchard L."/>
            <person name="Guerin P."/>
            <person name="Fernandez B."/>
            <person name="Vacherie B."/>
            <person name="Dossat C."/>
            <person name="Jolivet E."/>
            <person name="Siguier P."/>
            <person name="Chandler M."/>
            <person name="Barakat M."/>
            <person name="Dedieu A."/>
            <person name="Barbe V."/>
            <person name="Heulin T."/>
            <person name="Sommer S."/>
            <person name="Achouak W."/>
            <person name="Armengaud J."/>
        </authorList>
    </citation>
    <scope>NUCLEOTIDE SEQUENCE [LARGE SCALE GENOMIC DNA]</scope>
    <source>
        <strain evidence="6">DSM 17065 / CIP 109153 / LMG 22923 / VCD115</strain>
        <plasmid evidence="6">pDeide2</plasmid>
    </source>
</reference>
<dbReference type="InterPro" id="IPR011663">
    <property type="entry name" value="UTRA"/>
</dbReference>
<dbReference type="InterPro" id="IPR000524">
    <property type="entry name" value="Tscrpt_reg_HTH_GntR"/>
</dbReference>
<dbReference type="Gene3D" id="3.40.1410.10">
    <property type="entry name" value="Chorismate lyase-like"/>
    <property type="match status" value="1"/>
</dbReference>
<dbReference type="InterPro" id="IPR050679">
    <property type="entry name" value="Bact_HTH_transcr_reg"/>
</dbReference>
<dbReference type="GO" id="GO:0003700">
    <property type="term" value="F:DNA-binding transcription factor activity"/>
    <property type="evidence" value="ECO:0007669"/>
    <property type="project" value="InterPro"/>
</dbReference>
<dbReference type="PANTHER" id="PTHR44846">
    <property type="entry name" value="MANNOSYL-D-GLYCERATE TRANSPORT/METABOLISM SYSTEM REPRESSOR MNGR-RELATED"/>
    <property type="match status" value="1"/>
</dbReference>
<dbReference type="InterPro" id="IPR001034">
    <property type="entry name" value="DeoR_HTH"/>
</dbReference>
<keyword evidence="3" id="KW-0804">Transcription</keyword>
<dbReference type="AlphaFoldDB" id="C1D2P6"/>
<accession>C1D2P6</accession>
<evidence type="ECO:0000256" key="2">
    <source>
        <dbReference type="ARBA" id="ARBA00023125"/>
    </source>
</evidence>
<dbReference type="InterPro" id="IPR036390">
    <property type="entry name" value="WH_DNA-bd_sf"/>
</dbReference>
<sequence length="256" mass="27707">MSLHLPEWALPLDAASATPVYLQVASGIAQRIRDGELERGSALPSERELASSLGVSRVTVRQALAQLAEQGLLTRRHGSGTFVAPPPEAPAARPLGLLTSFSDDVRSRGHRPGAQVLKFERGRPTAQEAMSLALSPADTVLRVRRLRTSSGEPLAVEESTLPASLVEPLTEQDVTDASLYALLAARNLQPYRAIRHLRAVNAPDQLASLLGILPGSALLATERVSWTRDGRPIEYARAHYRGDRYDFVMELQGDGP</sequence>
<dbReference type="SUPFAM" id="SSF46785">
    <property type="entry name" value="Winged helix' DNA-binding domain"/>
    <property type="match status" value="1"/>
</dbReference>
<keyword evidence="1" id="KW-0805">Transcription regulation</keyword>
<dbReference type="GO" id="GO:0045892">
    <property type="term" value="P:negative regulation of DNA-templated transcription"/>
    <property type="evidence" value="ECO:0007669"/>
    <property type="project" value="TreeGrafter"/>
</dbReference>
<evidence type="ECO:0000313" key="6">
    <source>
        <dbReference type="Proteomes" id="UP000002208"/>
    </source>
</evidence>
<dbReference type="CDD" id="cd07377">
    <property type="entry name" value="WHTH_GntR"/>
    <property type="match status" value="1"/>
</dbReference>
<dbReference type="PRINTS" id="PR00037">
    <property type="entry name" value="HTHLACR"/>
</dbReference>
<proteinExistence type="predicted"/>
<dbReference type="PROSITE" id="PS50949">
    <property type="entry name" value="HTH_GNTR"/>
    <property type="match status" value="1"/>
</dbReference>
<dbReference type="KEGG" id="ddr:Deide_2p00300"/>
<dbReference type="RefSeq" id="WP_041227917.1">
    <property type="nucleotide sequence ID" value="NC_012529.1"/>
</dbReference>
<dbReference type="SMART" id="SM00345">
    <property type="entry name" value="HTH_GNTR"/>
    <property type="match status" value="1"/>
</dbReference>
<feature type="domain" description="HTH gntR-type" evidence="4">
    <location>
        <begin position="18"/>
        <end position="86"/>
    </location>
</feature>
<dbReference type="Pfam" id="PF00392">
    <property type="entry name" value="GntR"/>
    <property type="match status" value="1"/>
</dbReference>
<protein>
    <submittedName>
        <fullName evidence="5">Putative transcriptional regulator, GntR family</fullName>
    </submittedName>
</protein>
<gene>
    <name evidence="5" type="ordered locus">Deide_2p00300</name>
</gene>
<keyword evidence="6" id="KW-1185">Reference proteome</keyword>